<dbReference type="Proteomes" id="UP001189429">
    <property type="component" value="Unassembled WGS sequence"/>
</dbReference>
<evidence type="ECO:0000313" key="2">
    <source>
        <dbReference type="Proteomes" id="UP001189429"/>
    </source>
</evidence>
<accession>A0ABN9YI59</accession>
<comment type="caution">
    <text evidence="1">The sequence shown here is derived from an EMBL/GenBank/DDBJ whole genome shotgun (WGS) entry which is preliminary data.</text>
</comment>
<proteinExistence type="predicted"/>
<evidence type="ECO:0000313" key="1">
    <source>
        <dbReference type="EMBL" id="CAK0910817.1"/>
    </source>
</evidence>
<feature type="non-terminal residue" evidence="1">
    <location>
        <position position="185"/>
    </location>
</feature>
<protein>
    <submittedName>
        <fullName evidence="1">Uncharacterized protein</fullName>
    </submittedName>
</protein>
<reference evidence="1" key="1">
    <citation type="submission" date="2023-10" db="EMBL/GenBank/DDBJ databases">
        <authorList>
            <person name="Chen Y."/>
            <person name="Shah S."/>
            <person name="Dougan E. K."/>
            <person name="Thang M."/>
            <person name="Chan C."/>
        </authorList>
    </citation>
    <scope>NUCLEOTIDE SEQUENCE [LARGE SCALE GENOMIC DNA]</scope>
</reference>
<gene>
    <name evidence="1" type="ORF">PCOR1329_LOCUS84880</name>
</gene>
<dbReference type="EMBL" id="CAUYUJ010022467">
    <property type="protein sequence ID" value="CAK0910817.1"/>
    <property type="molecule type" value="Genomic_DNA"/>
</dbReference>
<sequence length="185" mass="19399">MSFFWRGPDGDLAMLCPLGVRAAAMVSARAAEVAGGPAALASARHLRFLRAALALSSGSAMSVLEGDRQGDLGKLIESAGLGELAPHTHPSCKLLKAFADWVGCGLHPWFSWSGCLRGRILAASVLNHVESVARLAADAASLAAQAEKRAIAYDQLFRSTAWTAAMRKADPQASTAAMRGDKEDP</sequence>
<name>A0ABN9YI59_9DINO</name>
<keyword evidence="2" id="KW-1185">Reference proteome</keyword>
<organism evidence="1 2">
    <name type="scientific">Prorocentrum cordatum</name>
    <dbReference type="NCBI Taxonomy" id="2364126"/>
    <lineage>
        <taxon>Eukaryota</taxon>
        <taxon>Sar</taxon>
        <taxon>Alveolata</taxon>
        <taxon>Dinophyceae</taxon>
        <taxon>Prorocentrales</taxon>
        <taxon>Prorocentraceae</taxon>
        <taxon>Prorocentrum</taxon>
    </lineage>
</organism>